<name>A0ABQ1NS34_9GAMM</name>
<gene>
    <name evidence="1" type="ORF">GCM10011382_12560</name>
</gene>
<protein>
    <submittedName>
        <fullName evidence="1">Uncharacterized protein</fullName>
    </submittedName>
</protein>
<evidence type="ECO:0000313" key="2">
    <source>
        <dbReference type="Proteomes" id="UP000597301"/>
    </source>
</evidence>
<organism evidence="1 2">
    <name type="scientific">Vreelandella lutescens</name>
    <dbReference type="NCBI Taxonomy" id="1602943"/>
    <lineage>
        <taxon>Bacteria</taxon>
        <taxon>Pseudomonadati</taxon>
        <taxon>Pseudomonadota</taxon>
        <taxon>Gammaproteobacteria</taxon>
        <taxon>Oceanospirillales</taxon>
        <taxon>Halomonadaceae</taxon>
        <taxon>Vreelandella</taxon>
    </lineage>
</organism>
<dbReference type="RefSeq" id="WP_188638641.1">
    <property type="nucleotide sequence ID" value="NZ_BMHM01000002.1"/>
</dbReference>
<sequence length="92" mass="10349">MAENDTQKMLKAVLFMQVEILGRLEALENTPETTGDAALDHMRKISGLTPEPTYEDPRLEALHQIREAIESRDNKGLEVAIDEIVGLINHPR</sequence>
<keyword evidence="2" id="KW-1185">Reference proteome</keyword>
<dbReference type="EMBL" id="BMHM01000002">
    <property type="protein sequence ID" value="GGC83893.1"/>
    <property type="molecule type" value="Genomic_DNA"/>
</dbReference>
<reference evidence="2" key="1">
    <citation type="journal article" date="2019" name="Int. J. Syst. Evol. Microbiol.">
        <title>The Global Catalogue of Microorganisms (GCM) 10K type strain sequencing project: providing services to taxonomists for standard genome sequencing and annotation.</title>
        <authorList>
            <consortium name="The Broad Institute Genomics Platform"/>
            <consortium name="The Broad Institute Genome Sequencing Center for Infectious Disease"/>
            <person name="Wu L."/>
            <person name="Ma J."/>
        </authorList>
    </citation>
    <scope>NUCLEOTIDE SEQUENCE [LARGE SCALE GENOMIC DNA]</scope>
    <source>
        <strain evidence="2">CGMCC 1.15122</strain>
    </source>
</reference>
<evidence type="ECO:0000313" key="1">
    <source>
        <dbReference type="EMBL" id="GGC83893.1"/>
    </source>
</evidence>
<dbReference type="Proteomes" id="UP000597301">
    <property type="component" value="Unassembled WGS sequence"/>
</dbReference>
<comment type="caution">
    <text evidence="1">The sequence shown here is derived from an EMBL/GenBank/DDBJ whole genome shotgun (WGS) entry which is preliminary data.</text>
</comment>
<accession>A0ABQ1NS34</accession>
<proteinExistence type="predicted"/>